<feature type="region of interest" description="Disordered" evidence="1">
    <location>
        <begin position="1"/>
        <end position="40"/>
    </location>
</feature>
<accession>A0AAQ3JQ64</accession>
<reference evidence="2 3" key="1">
    <citation type="submission" date="2023-10" db="EMBL/GenBank/DDBJ databases">
        <title>Chromosome-scale genome assembly provides insights into flower coloration mechanisms of Canna indica.</title>
        <authorList>
            <person name="Li C."/>
        </authorList>
    </citation>
    <scope>NUCLEOTIDE SEQUENCE [LARGE SCALE GENOMIC DNA]</scope>
    <source>
        <tissue evidence="2">Flower</tissue>
    </source>
</reference>
<evidence type="ECO:0000313" key="2">
    <source>
        <dbReference type="EMBL" id="WOK93287.1"/>
    </source>
</evidence>
<feature type="compositionally biased region" description="Basic and acidic residues" evidence="1">
    <location>
        <begin position="1"/>
        <end position="15"/>
    </location>
</feature>
<organism evidence="2 3">
    <name type="scientific">Canna indica</name>
    <name type="common">Indian-shot</name>
    <dbReference type="NCBI Taxonomy" id="4628"/>
    <lineage>
        <taxon>Eukaryota</taxon>
        <taxon>Viridiplantae</taxon>
        <taxon>Streptophyta</taxon>
        <taxon>Embryophyta</taxon>
        <taxon>Tracheophyta</taxon>
        <taxon>Spermatophyta</taxon>
        <taxon>Magnoliopsida</taxon>
        <taxon>Liliopsida</taxon>
        <taxon>Zingiberales</taxon>
        <taxon>Cannaceae</taxon>
        <taxon>Canna</taxon>
    </lineage>
</organism>
<dbReference type="Proteomes" id="UP001327560">
    <property type="component" value="Chromosome 1"/>
</dbReference>
<sequence length="110" mass="12072">MPRTTSGKEEGDSSLRRSGKSLGFPSRPKKPPDLLSGRRSVVSKDLHLEVDPRLNQAPDSGVLSHQKLSEGGIVDVKGWYYIRREVNVKAHQVAKAGITLNDTLIIQQGN</sequence>
<proteinExistence type="predicted"/>
<name>A0AAQ3JQ64_9LILI</name>
<dbReference type="EMBL" id="CP136890">
    <property type="protein sequence ID" value="WOK93287.1"/>
    <property type="molecule type" value="Genomic_DNA"/>
</dbReference>
<protein>
    <submittedName>
        <fullName evidence="2">Uncharacterized protein</fullName>
    </submittedName>
</protein>
<gene>
    <name evidence="2" type="ORF">Cni_G01982</name>
</gene>
<evidence type="ECO:0000256" key="1">
    <source>
        <dbReference type="SAM" id="MobiDB-lite"/>
    </source>
</evidence>
<evidence type="ECO:0000313" key="3">
    <source>
        <dbReference type="Proteomes" id="UP001327560"/>
    </source>
</evidence>
<dbReference type="AlphaFoldDB" id="A0AAQ3JQ64"/>
<keyword evidence="3" id="KW-1185">Reference proteome</keyword>